<proteinExistence type="predicted"/>
<reference evidence="1" key="1">
    <citation type="submission" date="2014-11" db="EMBL/GenBank/DDBJ databases">
        <authorList>
            <person name="Otto D Thomas"/>
            <person name="Naeem Raeece"/>
        </authorList>
    </citation>
    <scope>NUCLEOTIDE SEQUENCE</scope>
</reference>
<dbReference type="Gene3D" id="3.80.10.10">
    <property type="entry name" value="Ribonuclease Inhibitor"/>
    <property type="match status" value="1"/>
</dbReference>
<dbReference type="InterPro" id="IPR032675">
    <property type="entry name" value="LRR_dom_sf"/>
</dbReference>
<accession>A0A0G4F9B3</accession>
<dbReference type="SUPFAM" id="SSF52047">
    <property type="entry name" value="RNI-like"/>
    <property type="match status" value="1"/>
</dbReference>
<sequence length="257" mass="27589">MRRSGCLGRRSERGALAASENLCAAITSWTTTAPWSSGRWKLRRRPNLSFSPPSVRKTRLPQLSEFSHAPASDFCLTDADMLLFVDVVRLGNLCGLRVLELSRTNDGESVGRVGMEALMGAVVESEEGLPLLESLNLTGTRAGEGAPALGTALMSGKLTKLSDIYLSESALTDQGLRGLEDAVRGGGFVNVVRLSLGDNWGVEGRVWTEFMRAIAESERGMPKMEWLGLSYTNASKEAVSVALGSGKLPSLKEVIAD</sequence>
<dbReference type="AlphaFoldDB" id="A0A0G4F9B3"/>
<protein>
    <submittedName>
        <fullName evidence="1">Uncharacterized protein</fullName>
    </submittedName>
</protein>
<gene>
    <name evidence="1" type="ORF">Cvel_2959</name>
</gene>
<name>A0A0G4F9B3_9ALVE</name>
<dbReference type="PhylomeDB" id="A0A0G4F9B3"/>
<evidence type="ECO:0000313" key="1">
    <source>
        <dbReference type="EMBL" id="CEM08959.1"/>
    </source>
</evidence>
<organism evidence="1">
    <name type="scientific">Chromera velia CCMP2878</name>
    <dbReference type="NCBI Taxonomy" id="1169474"/>
    <lineage>
        <taxon>Eukaryota</taxon>
        <taxon>Sar</taxon>
        <taxon>Alveolata</taxon>
        <taxon>Colpodellida</taxon>
        <taxon>Chromeraceae</taxon>
        <taxon>Chromera</taxon>
    </lineage>
</organism>
<dbReference type="EMBL" id="CDMZ01000198">
    <property type="protein sequence ID" value="CEM08959.1"/>
    <property type="molecule type" value="Genomic_DNA"/>
</dbReference>
<dbReference type="VEuPathDB" id="CryptoDB:Cvel_2959"/>